<dbReference type="Pfam" id="PF13158">
    <property type="entry name" value="DUF3993"/>
    <property type="match status" value="1"/>
</dbReference>
<dbReference type="Proteomes" id="UP000224413">
    <property type="component" value="Unassembled WGS sequence"/>
</dbReference>
<name>A0A9X6WTS0_BACCE</name>
<proteinExistence type="predicted"/>
<comment type="caution">
    <text evidence="1">The sequence shown here is derived from an EMBL/GenBank/DDBJ whole genome shotgun (WGS) entry which is preliminary data.</text>
</comment>
<sequence length="161" mass="18900">MKRYGVSIVLFLCVVCMIEQSMTTVFGKEENEVNREEIFGTIQQGYEAQFSIRNKELSMDKMYDTLSPYFTHNFLQVFTDENSDSGKQHGEYLFPTKETPFSFQAETKVVHDKKYGLLYVYERGKNKCYQIVTLQKEEGNWKIAGYHESKQLLSEIKNLQK</sequence>
<evidence type="ECO:0008006" key="3">
    <source>
        <dbReference type="Google" id="ProtNLM"/>
    </source>
</evidence>
<accession>A0A9X6WTS0</accession>
<protein>
    <recommendedName>
        <fullName evidence="3">DUF3993 domain-containing protein</fullName>
    </recommendedName>
</protein>
<dbReference type="InterPro" id="IPR025056">
    <property type="entry name" value="DUF3993"/>
</dbReference>
<reference evidence="1 2" key="1">
    <citation type="submission" date="2017-09" db="EMBL/GenBank/DDBJ databases">
        <title>Large-scale bioinformatics analysis of Bacillus genomes uncovers conserved roles of natural products in bacterial physiology.</title>
        <authorList>
            <consortium name="Agbiome Team Llc"/>
            <person name="Bleich R.M."/>
            <person name="Grubbs K.J."/>
            <person name="Santa Maria K.C."/>
            <person name="Allen S.E."/>
            <person name="Farag S."/>
            <person name="Shank E.A."/>
            <person name="Bowers A."/>
        </authorList>
    </citation>
    <scope>NUCLEOTIDE SEQUENCE [LARGE SCALE GENOMIC DNA]</scope>
    <source>
        <strain evidence="1 2">AFS083741</strain>
    </source>
</reference>
<dbReference type="AlphaFoldDB" id="A0A9X6WTS0"/>
<evidence type="ECO:0000313" key="2">
    <source>
        <dbReference type="Proteomes" id="UP000224413"/>
    </source>
</evidence>
<evidence type="ECO:0000313" key="1">
    <source>
        <dbReference type="EMBL" id="PFK03749.1"/>
    </source>
</evidence>
<organism evidence="1 2">
    <name type="scientific">Bacillus cereus</name>
    <dbReference type="NCBI Taxonomy" id="1396"/>
    <lineage>
        <taxon>Bacteria</taxon>
        <taxon>Bacillati</taxon>
        <taxon>Bacillota</taxon>
        <taxon>Bacilli</taxon>
        <taxon>Bacillales</taxon>
        <taxon>Bacillaceae</taxon>
        <taxon>Bacillus</taxon>
        <taxon>Bacillus cereus group</taxon>
    </lineage>
</organism>
<gene>
    <name evidence="1" type="ORF">COI98_32420</name>
</gene>
<dbReference type="EMBL" id="NUWJ01000454">
    <property type="protein sequence ID" value="PFK03749.1"/>
    <property type="molecule type" value="Genomic_DNA"/>
</dbReference>